<proteinExistence type="inferred from homology"/>
<dbReference type="Gene3D" id="4.10.280.10">
    <property type="entry name" value="Helix-loop-helix DNA-binding domain"/>
    <property type="match status" value="1"/>
</dbReference>
<dbReference type="AlphaFoldDB" id="A0AAQ3L1T2"/>
<evidence type="ECO:0000256" key="3">
    <source>
        <dbReference type="ARBA" id="ARBA00023125"/>
    </source>
</evidence>
<evidence type="ECO:0000313" key="8">
    <source>
        <dbReference type="Proteomes" id="UP001327560"/>
    </source>
</evidence>
<evidence type="ECO:0000259" key="6">
    <source>
        <dbReference type="PROSITE" id="PS50888"/>
    </source>
</evidence>
<dbReference type="CDD" id="cd04873">
    <property type="entry name" value="ACT_UUR-ACR-like"/>
    <property type="match status" value="1"/>
</dbReference>
<keyword evidence="2" id="KW-0805">Transcription regulation</keyword>
<dbReference type="GO" id="GO:0003700">
    <property type="term" value="F:DNA-binding transcription factor activity"/>
    <property type="evidence" value="ECO:0007669"/>
    <property type="project" value="InterPro"/>
</dbReference>
<dbReference type="InterPro" id="IPR045847">
    <property type="entry name" value="AIG1-like"/>
</dbReference>
<dbReference type="GO" id="GO:0003677">
    <property type="term" value="F:DNA binding"/>
    <property type="evidence" value="ECO:0007669"/>
    <property type="project" value="UniProtKB-KW"/>
</dbReference>
<dbReference type="Proteomes" id="UP001327560">
    <property type="component" value="Chromosome 8"/>
</dbReference>
<dbReference type="PANTHER" id="PTHR45844:SF18">
    <property type="entry name" value="TRANSCRIPTION FACTOR BHLH51"/>
    <property type="match status" value="1"/>
</dbReference>
<dbReference type="SUPFAM" id="SSF47459">
    <property type="entry name" value="HLH, helix-loop-helix DNA-binding domain"/>
    <property type="match status" value="1"/>
</dbReference>
<sequence length="239" mass="26618">MENCFAWSDEGKDGSSSSSLKGPFNYIPPSPWQSAKPSSSSSEGRDSTALRIHSEAEKRRRERINVHLSTLRRMVPNSAKMDKASLLGTVIDHLKDLKRKAVGIDCSIEIPAEFNEVKVELVDVGNQHEFLPAACDDKLYIKASVCCDDRADLFQNLIKAFNRLRLTTIRADMMSLGGRVQNVFVLCLKDFDTSSSVSLSCLKRSIRDMLDSVISCSEVPTSNVFSSKKRKSKNILHCV</sequence>
<protein>
    <recommendedName>
        <fullName evidence="6">BHLH domain-containing protein</fullName>
    </recommendedName>
</protein>
<dbReference type="PROSITE" id="PS50888">
    <property type="entry name" value="BHLH"/>
    <property type="match status" value="1"/>
</dbReference>
<dbReference type="Pfam" id="PF00010">
    <property type="entry name" value="HLH"/>
    <property type="match status" value="1"/>
</dbReference>
<accession>A0AAQ3L1T2</accession>
<organism evidence="7 8">
    <name type="scientific">Canna indica</name>
    <name type="common">Indian-shot</name>
    <dbReference type="NCBI Taxonomy" id="4628"/>
    <lineage>
        <taxon>Eukaryota</taxon>
        <taxon>Viridiplantae</taxon>
        <taxon>Streptophyta</taxon>
        <taxon>Embryophyta</taxon>
        <taxon>Tracheophyta</taxon>
        <taxon>Spermatophyta</taxon>
        <taxon>Magnoliopsida</taxon>
        <taxon>Liliopsida</taxon>
        <taxon>Zingiberales</taxon>
        <taxon>Cannaceae</taxon>
        <taxon>Canna</taxon>
    </lineage>
</organism>
<evidence type="ECO:0000256" key="5">
    <source>
        <dbReference type="SAM" id="MobiDB-lite"/>
    </source>
</evidence>
<reference evidence="7 8" key="1">
    <citation type="submission" date="2023-10" db="EMBL/GenBank/DDBJ databases">
        <title>Chromosome-scale genome assembly provides insights into flower coloration mechanisms of Canna indica.</title>
        <authorList>
            <person name="Li C."/>
        </authorList>
    </citation>
    <scope>NUCLEOTIDE SEQUENCE [LARGE SCALE GENOMIC DNA]</scope>
    <source>
        <tissue evidence="7">Flower</tissue>
    </source>
</reference>
<feature type="region of interest" description="Disordered" evidence="5">
    <location>
        <begin position="1"/>
        <end position="56"/>
    </location>
</feature>
<name>A0AAQ3L1T2_9LILI</name>
<feature type="compositionally biased region" description="Low complexity" evidence="5">
    <location>
        <begin position="32"/>
        <end position="42"/>
    </location>
</feature>
<evidence type="ECO:0000256" key="1">
    <source>
        <dbReference type="ARBA" id="ARBA00005510"/>
    </source>
</evidence>
<feature type="domain" description="BHLH" evidence="6">
    <location>
        <begin position="48"/>
        <end position="97"/>
    </location>
</feature>
<keyword evidence="4" id="KW-0804">Transcription</keyword>
<dbReference type="SMART" id="SM00353">
    <property type="entry name" value="HLH"/>
    <property type="match status" value="1"/>
</dbReference>
<dbReference type="InterPro" id="IPR036638">
    <property type="entry name" value="HLH_DNA-bd_sf"/>
</dbReference>
<feature type="compositionally biased region" description="Basic and acidic residues" evidence="5">
    <location>
        <begin position="43"/>
        <end position="56"/>
    </location>
</feature>
<dbReference type="EMBL" id="CP136897">
    <property type="protein sequence ID" value="WOL16601.1"/>
    <property type="molecule type" value="Genomic_DNA"/>
</dbReference>
<dbReference type="InterPro" id="IPR011598">
    <property type="entry name" value="bHLH_dom"/>
</dbReference>
<keyword evidence="8" id="KW-1185">Reference proteome</keyword>
<evidence type="ECO:0000256" key="2">
    <source>
        <dbReference type="ARBA" id="ARBA00023015"/>
    </source>
</evidence>
<evidence type="ECO:0000256" key="4">
    <source>
        <dbReference type="ARBA" id="ARBA00023163"/>
    </source>
</evidence>
<evidence type="ECO:0000313" key="7">
    <source>
        <dbReference type="EMBL" id="WOL16601.1"/>
    </source>
</evidence>
<dbReference type="GO" id="GO:0046983">
    <property type="term" value="F:protein dimerization activity"/>
    <property type="evidence" value="ECO:0007669"/>
    <property type="project" value="InterPro"/>
</dbReference>
<keyword evidence="3" id="KW-0238">DNA-binding</keyword>
<comment type="similarity">
    <text evidence="1">Belongs to the bHLH protein family.</text>
</comment>
<gene>
    <name evidence="7" type="ORF">Cni_G25389</name>
</gene>
<dbReference type="PANTHER" id="PTHR45844">
    <property type="entry name" value="TRANSCRIPTION FACTOR BHLH30"/>
    <property type="match status" value="1"/>
</dbReference>